<organism evidence="1 2">
    <name type="scientific">Trichoderma lentiforme</name>
    <dbReference type="NCBI Taxonomy" id="1567552"/>
    <lineage>
        <taxon>Eukaryota</taxon>
        <taxon>Fungi</taxon>
        <taxon>Dikarya</taxon>
        <taxon>Ascomycota</taxon>
        <taxon>Pezizomycotina</taxon>
        <taxon>Sordariomycetes</taxon>
        <taxon>Hypocreomycetidae</taxon>
        <taxon>Hypocreales</taxon>
        <taxon>Hypocreaceae</taxon>
        <taxon>Trichoderma</taxon>
    </lineage>
</organism>
<comment type="caution">
    <text evidence="1">The sequence shown here is derived from an EMBL/GenBank/DDBJ whole genome shotgun (WGS) entry which is preliminary data.</text>
</comment>
<accession>A0A9P4XFZ3</accession>
<protein>
    <submittedName>
        <fullName evidence="1">Uncharacterized protein</fullName>
    </submittedName>
</protein>
<dbReference type="Proteomes" id="UP000801864">
    <property type="component" value="Unassembled WGS sequence"/>
</dbReference>
<reference evidence="1 2" key="1">
    <citation type="submission" date="2018-06" db="EMBL/GenBank/DDBJ databases">
        <title>Genome analysis of cellulolytic fungus Trichoderma lentiforme CFAM-422.</title>
        <authorList>
            <person name="Steindorff A.S."/>
            <person name="Formighieri E.F."/>
            <person name="Midorikawa G.E.O."/>
            <person name="Tamietti M.S."/>
            <person name="Ramos E.Z."/>
            <person name="Silva A.S."/>
            <person name="Bon E.P.S."/>
            <person name="Mendes T.D."/>
            <person name="Damaso M.C.T."/>
            <person name="Favaro L.C.L."/>
        </authorList>
    </citation>
    <scope>NUCLEOTIDE SEQUENCE [LARGE SCALE GENOMIC DNA]</scope>
    <source>
        <strain evidence="1 2">CFAM-422</strain>
    </source>
</reference>
<gene>
    <name evidence="1" type="ORF">CFAM422_005951</name>
</gene>
<dbReference type="AlphaFoldDB" id="A0A9P4XFZ3"/>
<sequence>MAALSTEVCVCADMALWSLRGEDKHQNYALDRRELWGNCGAGRSRLSRSDVGSRSGYVQEKRLEGCRHSLGNTLEEVVKGEHPRLRR</sequence>
<name>A0A9P4XFZ3_9HYPO</name>
<keyword evidence="2" id="KW-1185">Reference proteome</keyword>
<dbReference type="EMBL" id="QLNT01000009">
    <property type="protein sequence ID" value="KAF3071810.1"/>
    <property type="molecule type" value="Genomic_DNA"/>
</dbReference>
<evidence type="ECO:0000313" key="2">
    <source>
        <dbReference type="Proteomes" id="UP000801864"/>
    </source>
</evidence>
<evidence type="ECO:0000313" key="1">
    <source>
        <dbReference type="EMBL" id="KAF3071810.1"/>
    </source>
</evidence>
<proteinExistence type="predicted"/>